<dbReference type="GO" id="GO:0005886">
    <property type="term" value="C:plasma membrane"/>
    <property type="evidence" value="ECO:0007669"/>
    <property type="project" value="UniProtKB-SubCell"/>
</dbReference>
<evidence type="ECO:0000313" key="15">
    <source>
        <dbReference type="Proteomes" id="UP000182569"/>
    </source>
</evidence>
<evidence type="ECO:0000259" key="12">
    <source>
        <dbReference type="PROSITE" id="PS50111"/>
    </source>
</evidence>
<dbReference type="Gene3D" id="1.10.287.950">
    <property type="entry name" value="Methyl-accepting chemotaxis protein"/>
    <property type="match status" value="1"/>
</dbReference>
<evidence type="ECO:0000256" key="11">
    <source>
        <dbReference type="SAM" id="Phobius"/>
    </source>
</evidence>
<reference evidence="15" key="1">
    <citation type="journal article" date="2016" name="Front. Microbiol.">
        <title>Complete Genome Sequence of Clostridium estertheticum DSM 8809, a Microbe Identified in Spoiled Vacuum Packed Beef.</title>
        <authorList>
            <person name="Yu Z."/>
            <person name="Gunn L."/>
            <person name="Brennan E."/>
            <person name="Reid R."/>
            <person name="Wall P.G."/>
            <person name="Gaora O.P."/>
            <person name="Hurley D."/>
            <person name="Bolton D."/>
            <person name="Fanning S."/>
        </authorList>
    </citation>
    <scope>NUCLEOTIDE SEQUENCE [LARGE SCALE GENOMIC DNA]</scope>
    <source>
        <strain evidence="15">DSM 8809</strain>
    </source>
</reference>
<dbReference type="InterPro" id="IPR029151">
    <property type="entry name" value="Sensor-like_sf"/>
</dbReference>
<evidence type="ECO:0000256" key="7">
    <source>
        <dbReference type="ARBA" id="ARBA00023224"/>
    </source>
</evidence>
<feature type="domain" description="HAMP" evidence="13">
    <location>
        <begin position="302"/>
        <end position="358"/>
    </location>
</feature>
<feature type="transmembrane region" description="Helical" evidence="11">
    <location>
        <begin position="277"/>
        <end position="300"/>
    </location>
</feature>
<dbReference type="InterPro" id="IPR004089">
    <property type="entry name" value="MCPsignal_dom"/>
</dbReference>
<keyword evidence="15" id="KW-1185">Reference proteome</keyword>
<evidence type="ECO:0000313" key="14">
    <source>
        <dbReference type="EMBL" id="APC39077.1"/>
    </source>
</evidence>
<dbReference type="OrthoDB" id="9804955at2"/>
<dbReference type="SUPFAM" id="SSF103190">
    <property type="entry name" value="Sensory domain-like"/>
    <property type="match status" value="1"/>
</dbReference>
<evidence type="ECO:0000256" key="1">
    <source>
        <dbReference type="ARBA" id="ARBA00004651"/>
    </source>
</evidence>
<dbReference type="PANTHER" id="PTHR32089:SF112">
    <property type="entry name" value="LYSOZYME-LIKE PROTEIN-RELATED"/>
    <property type="match status" value="1"/>
</dbReference>
<evidence type="ECO:0000256" key="4">
    <source>
        <dbReference type="ARBA" id="ARBA00022692"/>
    </source>
</evidence>
<dbReference type="GO" id="GO:0007165">
    <property type="term" value="P:signal transduction"/>
    <property type="evidence" value="ECO:0007669"/>
    <property type="project" value="UniProtKB-KW"/>
</dbReference>
<keyword evidence="4 11" id="KW-0812">Transmembrane</keyword>
<dbReference type="CDD" id="cd12912">
    <property type="entry name" value="PDC2_MCP_like"/>
    <property type="match status" value="1"/>
</dbReference>
<feature type="domain" description="Methyl-accepting transducer" evidence="12">
    <location>
        <begin position="384"/>
        <end position="628"/>
    </location>
</feature>
<dbReference type="Proteomes" id="UP000182569">
    <property type="component" value="Chromosome"/>
</dbReference>
<dbReference type="AlphaFoldDB" id="A0A1J0GCM2"/>
<evidence type="ECO:0000256" key="9">
    <source>
        <dbReference type="PROSITE-ProRule" id="PRU00284"/>
    </source>
</evidence>
<evidence type="ECO:0000256" key="8">
    <source>
        <dbReference type="ARBA" id="ARBA00029447"/>
    </source>
</evidence>
<dbReference type="PROSITE" id="PS50885">
    <property type="entry name" value="HAMP"/>
    <property type="match status" value="1"/>
</dbReference>
<keyword evidence="3" id="KW-0145">Chemotaxis</keyword>
<accession>A0A1J0GCM2</accession>
<sequence length="664" mass="73241">MKSIKSKITLLTCLVCVLSLLISAAITCFISYNSIMSETKSKISTYSDKEAETINGWLDGQGKIISEVGSYIESMDTVDNKKIMKYFQKELKSNPYASDVYLGFTNKKILVGSGWVAPADYDSTQKVWYKTAIQKNGLIYSTPFLDAKTKEMMISVAKPVIRDGKIIGVVGFDVNTGSITKMLDKAKPMEDSYAFLIDDSNNFIIHPNKEFKPTDKGLQNVDKVMNGEYSKALSSNFVSIKDYDGRDKYFVTSKINVSNWKVGFSVPVDVMMKPIKALVLSFIFVLLALLIVTIIVSIYFGKKIGDPILSLSKMMDKLAKFDLTYDNKYDSLLRNKDEVGQLANSVFIMQKELTGLITGILANSQGMSVSSEELSSMVIELKVKAENIEKAVNNITNDVQETSASTEEISASIQEVDSSINILSSKAMEGSNNASKSKDRAIEVQKKGKLSIDETTRVYDEKKKSGVKAIEDGKVVGEIKVMADTIASISEQTNLLALNAAIEAARAGEQGKGFAVVADEVRKLAEESSQAVASIQETILKVQKAFENLSGNSKDILDFINDNVHPQFEIMKNMGEQYYNDSEFVTSMSDEIASMSEELTATINQVNEAVQNTAQTAQRSSESAETIKDSMEETTKAVERVAVTAQSQAKHAEELKEMIQKFKI</sequence>
<evidence type="ECO:0000256" key="6">
    <source>
        <dbReference type="ARBA" id="ARBA00023136"/>
    </source>
</evidence>
<name>A0A1J0GCM2_9CLOT</name>
<dbReference type="InterPro" id="IPR033479">
    <property type="entry name" value="dCache_1"/>
</dbReference>
<comment type="similarity">
    <text evidence="8">Belongs to the methyl-accepting chemotaxis (MCP) protein family.</text>
</comment>
<proteinExistence type="inferred from homology"/>
<evidence type="ECO:0000256" key="10">
    <source>
        <dbReference type="SAM" id="Coils"/>
    </source>
</evidence>
<dbReference type="SMART" id="SM00283">
    <property type="entry name" value="MA"/>
    <property type="match status" value="1"/>
</dbReference>
<dbReference type="STRING" id="1552.A7L45_02840"/>
<evidence type="ECO:0000256" key="2">
    <source>
        <dbReference type="ARBA" id="ARBA00022475"/>
    </source>
</evidence>
<evidence type="ECO:0000256" key="3">
    <source>
        <dbReference type="ARBA" id="ARBA00022500"/>
    </source>
</evidence>
<comment type="subcellular location">
    <subcellularLocation>
        <location evidence="1">Cell membrane</location>
        <topology evidence="1">Multi-pass membrane protein</topology>
    </subcellularLocation>
</comment>
<keyword evidence="5 11" id="KW-1133">Transmembrane helix</keyword>
<dbReference type="InterPro" id="IPR004090">
    <property type="entry name" value="Chemotax_Me-accpt_rcpt"/>
</dbReference>
<evidence type="ECO:0000259" key="13">
    <source>
        <dbReference type="PROSITE" id="PS50885"/>
    </source>
</evidence>
<feature type="coiled-coil region" evidence="10">
    <location>
        <begin position="378"/>
        <end position="405"/>
    </location>
</feature>
<dbReference type="PROSITE" id="PS50111">
    <property type="entry name" value="CHEMOTAXIS_TRANSDUC_2"/>
    <property type="match status" value="1"/>
</dbReference>
<dbReference type="CDD" id="cd12913">
    <property type="entry name" value="PDC1_MCP_like"/>
    <property type="match status" value="1"/>
</dbReference>
<keyword evidence="7 9" id="KW-0807">Transducer</keyword>
<protein>
    <submittedName>
        <fullName evidence="14">Chemotaxis protein</fullName>
    </submittedName>
</protein>
<keyword evidence="2" id="KW-1003">Cell membrane</keyword>
<dbReference type="InterPro" id="IPR003660">
    <property type="entry name" value="HAMP_dom"/>
</dbReference>
<dbReference type="PRINTS" id="PR00260">
    <property type="entry name" value="CHEMTRNSDUCR"/>
</dbReference>
<dbReference type="RefSeq" id="WP_071611373.1">
    <property type="nucleotide sequence ID" value="NZ_CP015756.1"/>
</dbReference>
<dbReference type="Gene3D" id="3.30.450.20">
    <property type="entry name" value="PAS domain"/>
    <property type="match status" value="2"/>
</dbReference>
<dbReference type="PANTHER" id="PTHR32089">
    <property type="entry name" value="METHYL-ACCEPTING CHEMOTAXIS PROTEIN MCPB"/>
    <property type="match status" value="1"/>
</dbReference>
<dbReference type="KEGG" id="ceu:A7L45_02840"/>
<dbReference type="CDD" id="cd06225">
    <property type="entry name" value="HAMP"/>
    <property type="match status" value="1"/>
</dbReference>
<dbReference type="GO" id="GO:0004888">
    <property type="term" value="F:transmembrane signaling receptor activity"/>
    <property type="evidence" value="ECO:0007669"/>
    <property type="project" value="InterPro"/>
</dbReference>
<evidence type="ECO:0000256" key="5">
    <source>
        <dbReference type="ARBA" id="ARBA00022989"/>
    </source>
</evidence>
<dbReference type="Pfam" id="PF02743">
    <property type="entry name" value="dCache_1"/>
    <property type="match status" value="1"/>
</dbReference>
<dbReference type="EMBL" id="CP015756">
    <property type="protein sequence ID" value="APC39077.1"/>
    <property type="molecule type" value="Genomic_DNA"/>
</dbReference>
<gene>
    <name evidence="14" type="ORF">A7L45_02840</name>
</gene>
<organism evidence="14 15">
    <name type="scientific">Clostridium estertheticum subsp. estertheticum</name>
    <dbReference type="NCBI Taxonomy" id="1552"/>
    <lineage>
        <taxon>Bacteria</taxon>
        <taxon>Bacillati</taxon>
        <taxon>Bacillota</taxon>
        <taxon>Clostridia</taxon>
        <taxon>Eubacteriales</taxon>
        <taxon>Clostridiaceae</taxon>
        <taxon>Clostridium</taxon>
    </lineage>
</organism>
<keyword evidence="6 11" id="KW-0472">Membrane</keyword>
<keyword evidence="10" id="KW-0175">Coiled coil</keyword>
<dbReference type="SUPFAM" id="SSF58104">
    <property type="entry name" value="Methyl-accepting chemotaxis protein (MCP) signaling domain"/>
    <property type="match status" value="1"/>
</dbReference>
<dbReference type="Pfam" id="PF00015">
    <property type="entry name" value="MCPsignal"/>
    <property type="match status" value="1"/>
</dbReference>
<dbReference type="GO" id="GO:0006935">
    <property type="term" value="P:chemotaxis"/>
    <property type="evidence" value="ECO:0007669"/>
    <property type="project" value="UniProtKB-KW"/>
</dbReference>